<dbReference type="OrthoDB" id="5864261at2759"/>
<comment type="caution">
    <text evidence="2">The sequence shown here is derived from an EMBL/GenBank/DDBJ whole genome shotgun (WGS) entry which is preliminary data.</text>
</comment>
<evidence type="ECO:0000313" key="2">
    <source>
        <dbReference type="EMBL" id="RCN53771.1"/>
    </source>
</evidence>
<dbReference type="EMBL" id="JOJR01000001">
    <property type="protein sequence ID" value="RCN53771.1"/>
    <property type="molecule type" value="Genomic_DNA"/>
</dbReference>
<organism evidence="2 3">
    <name type="scientific">Ancylostoma caninum</name>
    <name type="common">Dog hookworm</name>
    <dbReference type="NCBI Taxonomy" id="29170"/>
    <lineage>
        <taxon>Eukaryota</taxon>
        <taxon>Metazoa</taxon>
        <taxon>Ecdysozoa</taxon>
        <taxon>Nematoda</taxon>
        <taxon>Chromadorea</taxon>
        <taxon>Rhabditida</taxon>
        <taxon>Rhabditina</taxon>
        <taxon>Rhabditomorpha</taxon>
        <taxon>Strongyloidea</taxon>
        <taxon>Ancylostomatidae</taxon>
        <taxon>Ancylostomatinae</taxon>
        <taxon>Ancylostoma</taxon>
    </lineage>
</organism>
<name>A0A368HAZ7_ANCCA</name>
<proteinExistence type="predicted"/>
<evidence type="ECO:0000313" key="3">
    <source>
        <dbReference type="Proteomes" id="UP000252519"/>
    </source>
</evidence>
<protein>
    <submittedName>
        <fullName evidence="2">Uncharacterized protein</fullName>
    </submittedName>
</protein>
<feature type="region of interest" description="Disordered" evidence="1">
    <location>
        <begin position="17"/>
        <end position="144"/>
    </location>
</feature>
<gene>
    <name evidence="2" type="ORF">ANCCAN_00265</name>
</gene>
<keyword evidence="3" id="KW-1185">Reference proteome</keyword>
<dbReference type="AlphaFoldDB" id="A0A368HAZ7"/>
<sequence length="144" mass="15580">MVLLAKHVQISLQAMRDSRDKKAFLPTPAASHIRTVSPDVAMPEAPPMSRPSPESEGILPEDDTQSSSDDNRTIDWSAVANPSLLNVVNQDTLVTTHKPPRLLNDLEGLLSPSKQNKDPSIGPAHRSDSSSSEEGPSNLSPKQR</sequence>
<accession>A0A368HAZ7</accession>
<feature type="compositionally biased region" description="Polar residues" evidence="1">
    <location>
        <begin position="83"/>
        <end position="95"/>
    </location>
</feature>
<reference evidence="2 3" key="1">
    <citation type="submission" date="2014-10" db="EMBL/GenBank/DDBJ databases">
        <title>Draft genome of the hookworm Ancylostoma caninum.</title>
        <authorList>
            <person name="Mitreva M."/>
        </authorList>
    </citation>
    <scope>NUCLEOTIDE SEQUENCE [LARGE SCALE GENOMIC DNA]</scope>
    <source>
        <strain evidence="2 3">Baltimore</strain>
    </source>
</reference>
<feature type="compositionally biased region" description="Low complexity" evidence="1">
    <location>
        <begin position="129"/>
        <end position="144"/>
    </location>
</feature>
<dbReference type="Proteomes" id="UP000252519">
    <property type="component" value="Unassembled WGS sequence"/>
</dbReference>
<evidence type="ECO:0000256" key="1">
    <source>
        <dbReference type="SAM" id="MobiDB-lite"/>
    </source>
</evidence>